<organism evidence="3 4">
    <name type="scientific">Phytophthora nicotianae</name>
    <name type="common">Potato buckeye rot agent</name>
    <name type="synonym">Phytophthora parasitica</name>
    <dbReference type="NCBI Taxonomy" id="4792"/>
    <lineage>
        <taxon>Eukaryota</taxon>
        <taxon>Sar</taxon>
        <taxon>Stramenopiles</taxon>
        <taxon>Oomycota</taxon>
        <taxon>Peronosporomycetes</taxon>
        <taxon>Peronosporales</taxon>
        <taxon>Peronosporaceae</taxon>
        <taxon>Phytophthora</taxon>
    </lineage>
</organism>
<comment type="caution">
    <text evidence="3">The sequence shown here is derived from an EMBL/GenBank/DDBJ whole genome shotgun (WGS) entry which is preliminary data.</text>
</comment>
<evidence type="ECO:0000259" key="2">
    <source>
        <dbReference type="Pfam" id="PF03399"/>
    </source>
</evidence>
<dbReference type="OrthoDB" id="264795at2759"/>
<sequence length="568" mass="63777">MDFVKKHIRNKHPELVVDKIAEVGESYMWEQYREDEQHPMPPLETSNSMPGGAVLGGRAGGSNGGRNGGGYRGRPERDFGGRGFYRDDGYRGRGPPMRDDRVRRSSFDRPPRSPPRYNGGGYGRSPSRGPPSGPPRVPDSELPVDPRQVSTSYRDLDNLQDTKVELSFDALDSLPPPKKKTKELSRFERPLANAPALVPVKKYRRAAAGRDVWDPLELRPAPVLLRTLRHLFTTVLLWPQSGFGAWEERGSTRAAEFLAVYHFVNDRIRSVRQDFTVQRIEDASLVTALQQIARFYLLSGLRSAQLLVCVKNQQDWSDKLNDEQLASALSQLQVLYNTHELAGLNHEDVPELKDAGEFVAYDLLLHADRPQAVAWLLLKLSSKLRGLPMVQRALRAFVALQTDNFHAFFVEFNAMTVLERAASLRHYSKIWTRSLHMINKGFGKQDRFPLEELARWIGLVDQQSKGEGGELAESLCNALNIQTQRHPPPPSQTGSADVADSWEVDDLSDQVASLTVTKPPSIGFAQFKLAPLNDEIDSNTVQQLLQHVALRMENEFIENGSTTELIMG</sequence>
<dbReference type="EMBL" id="LNFO01002400">
    <property type="protein sequence ID" value="KUF85850.1"/>
    <property type="molecule type" value="Genomic_DNA"/>
</dbReference>
<dbReference type="Gene3D" id="1.25.40.990">
    <property type="match status" value="1"/>
</dbReference>
<feature type="compositionally biased region" description="Basic and acidic residues" evidence="1">
    <location>
        <begin position="73"/>
        <end position="111"/>
    </location>
</feature>
<dbReference type="GO" id="GO:0005737">
    <property type="term" value="C:cytoplasm"/>
    <property type="evidence" value="ECO:0007669"/>
    <property type="project" value="TreeGrafter"/>
</dbReference>
<dbReference type="Pfam" id="PF03399">
    <property type="entry name" value="SAC3_GANP"/>
    <property type="match status" value="1"/>
</dbReference>
<gene>
    <name evidence="3" type="ORF">AM587_10003110</name>
</gene>
<feature type="compositionally biased region" description="Pro residues" evidence="1">
    <location>
        <begin position="128"/>
        <end position="137"/>
    </location>
</feature>
<dbReference type="InterPro" id="IPR005062">
    <property type="entry name" value="SAC3/GANP/THP3_conserved"/>
</dbReference>
<dbReference type="PANTHER" id="PTHR12436">
    <property type="entry name" value="80 KDA MCM3-ASSOCIATED PROTEIN"/>
    <property type="match status" value="1"/>
</dbReference>
<proteinExistence type="predicted"/>
<protein>
    <submittedName>
        <fullName evidence="3">Germinal-center associated nuclear protein</fullName>
    </submittedName>
</protein>
<evidence type="ECO:0000313" key="4">
    <source>
        <dbReference type="Proteomes" id="UP000052943"/>
    </source>
</evidence>
<evidence type="ECO:0000313" key="3">
    <source>
        <dbReference type="EMBL" id="KUF85850.1"/>
    </source>
</evidence>
<accession>A0A0W8CP51</accession>
<evidence type="ECO:0000256" key="1">
    <source>
        <dbReference type="SAM" id="MobiDB-lite"/>
    </source>
</evidence>
<dbReference type="AlphaFoldDB" id="A0A0W8CP51"/>
<dbReference type="InterPro" id="IPR045107">
    <property type="entry name" value="SAC3/GANP/THP3"/>
</dbReference>
<reference evidence="3 4" key="1">
    <citation type="submission" date="2015-11" db="EMBL/GenBank/DDBJ databases">
        <title>Genomes and virulence difference between two physiological races of Phytophthora nicotianae.</title>
        <authorList>
            <person name="Liu H."/>
            <person name="Ma X."/>
            <person name="Yu H."/>
            <person name="Fang D."/>
            <person name="Li Y."/>
            <person name="Wang X."/>
            <person name="Wang W."/>
            <person name="Dong Y."/>
            <person name="Xiao B."/>
        </authorList>
    </citation>
    <scope>NUCLEOTIDE SEQUENCE [LARGE SCALE GENOMIC DNA]</scope>
    <source>
        <strain evidence="4">race 0</strain>
    </source>
</reference>
<dbReference type="GO" id="GO:0070390">
    <property type="term" value="C:transcription export complex 2"/>
    <property type="evidence" value="ECO:0007669"/>
    <property type="project" value="TreeGrafter"/>
</dbReference>
<dbReference type="GO" id="GO:0006406">
    <property type="term" value="P:mRNA export from nucleus"/>
    <property type="evidence" value="ECO:0007669"/>
    <property type="project" value="TreeGrafter"/>
</dbReference>
<feature type="domain" description="SAC3/GANP/THP3 conserved" evidence="2">
    <location>
        <begin position="180"/>
        <end position="463"/>
    </location>
</feature>
<dbReference type="PANTHER" id="PTHR12436:SF3">
    <property type="entry name" value="GERMINAL-CENTER ASSOCIATED NUCLEAR PROTEIN"/>
    <property type="match status" value="1"/>
</dbReference>
<dbReference type="STRING" id="4790.A0A0W8CP51"/>
<feature type="compositionally biased region" description="Gly residues" evidence="1">
    <location>
        <begin position="53"/>
        <end position="72"/>
    </location>
</feature>
<name>A0A0W8CP51_PHYNI</name>
<feature type="region of interest" description="Disordered" evidence="1">
    <location>
        <begin position="34"/>
        <end position="153"/>
    </location>
</feature>
<dbReference type="Proteomes" id="UP000052943">
    <property type="component" value="Unassembled WGS sequence"/>
</dbReference>